<dbReference type="HOGENOM" id="CLU_079303_2_0_0"/>
<dbReference type="eggNOG" id="COG3619">
    <property type="taxonomic scope" value="Bacteria"/>
</dbReference>
<accession>G8NXR2</accession>
<feature type="transmembrane region" description="Helical" evidence="1">
    <location>
        <begin position="127"/>
        <end position="146"/>
    </location>
</feature>
<evidence type="ECO:0000256" key="1">
    <source>
        <dbReference type="SAM" id="Phobius"/>
    </source>
</evidence>
<feature type="transmembrane region" description="Helical" evidence="1">
    <location>
        <begin position="210"/>
        <end position="227"/>
    </location>
</feature>
<feature type="transmembrane region" description="Helical" evidence="1">
    <location>
        <begin position="186"/>
        <end position="204"/>
    </location>
</feature>
<evidence type="ECO:0000313" key="3">
    <source>
        <dbReference type="Proteomes" id="UP000007113"/>
    </source>
</evidence>
<evidence type="ECO:0000313" key="2">
    <source>
        <dbReference type="EMBL" id="AEU34407.1"/>
    </source>
</evidence>
<reference evidence="2 3" key="1">
    <citation type="submission" date="2011-11" db="EMBL/GenBank/DDBJ databases">
        <title>Complete sequence of Granulicella mallensis MP5ACTX8.</title>
        <authorList>
            <consortium name="US DOE Joint Genome Institute"/>
            <person name="Lucas S."/>
            <person name="Copeland A."/>
            <person name="Lapidus A."/>
            <person name="Cheng J.-F."/>
            <person name="Goodwin L."/>
            <person name="Pitluck S."/>
            <person name="Peters L."/>
            <person name="Lu M."/>
            <person name="Detter J.C."/>
            <person name="Han C."/>
            <person name="Tapia R."/>
            <person name="Land M."/>
            <person name="Hauser L."/>
            <person name="Kyrpides N."/>
            <person name="Ivanova N."/>
            <person name="Mikhailova N."/>
            <person name="Pagani I."/>
            <person name="Rawat S."/>
            <person name="Mannisto M."/>
            <person name="Haggblom M."/>
            <person name="Woyke T."/>
        </authorList>
    </citation>
    <scope>NUCLEOTIDE SEQUENCE [LARGE SCALE GENOMIC DNA]</scope>
    <source>
        <strain evidence="3">ATCC BAA-1857 / DSM 23137 / MP5ACTX8</strain>
    </source>
</reference>
<keyword evidence="1" id="KW-0812">Transmembrane</keyword>
<keyword evidence="1" id="KW-0472">Membrane</keyword>
<dbReference type="KEGG" id="gma:AciX8_0047"/>
<dbReference type="Pfam" id="PF06912">
    <property type="entry name" value="DUF1275"/>
    <property type="match status" value="1"/>
</dbReference>
<protein>
    <recommendedName>
        <fullName evidence="4">DUF1275 domain-containing protein</fullName>
    </recommendedName>
</protein>
<dbReference type="PANTHER" id="PTHR37314">
    <property type="entry name" value="SLR0142 PROTEIN"/>
    <property type="match status" value="1"/>
</dbReference>
<dbReference type="Proteomes" id="UP000007113">
    <property type="component" value="Chromosome"/>
</dbReference>
<name>G8NXR2_GRAMM</name>
<dbReference type="EMBL" id="CP003130">
    <property type="protein sequence ID" value="AEU34407.1"/>
    <property type="molecule type" value="Genomic_DNA"/>
</dbReference>
<dbReference type="AlphaFoldDB" id="G8NXR2"/>
<dbReference type="OrthoDB" id="7057004at2"/>
<dbReference type="InterPro" id="IPR010699">
    <property type="entry name" value="DUF1275"/>
</dbReference>
<keyword evidence="3" id="KW-1185">Reference proteome</keyword>
<keyword evidence="1" id="KW-1133">Transmembrane helix</keyword>
<proteinExistence type="predicted"/>
<dbReference type="PANTHER" id="PTHR37314:SF4">
    <property type="entry name" value="UPF0700 TRANSMEMBRANE PROTEIN YOAK"/>
    <property type="match status" value="1"/>
</dbReference>
<feature type="transmembrane region" description="Helical" evidence="1">
    <location>
        <begin position="49"/>
        <end position="70"/>
    </location>
</feature>
<organism evidence="2 3">
    <name type="scientific">Granulicella mallensis (strain ATCC BAA-1857 / DSM 23137 / MP5ACTX8)</name>
    <dbReference type="NCBI Taxonomy" id="682795"/>
    <lineage>
        <taxon>Bacteria</taxon>
        <taxon>Pseudomonadati</taxon>
        <taxon>Acidobacteriota</taxon>
        <taxon>Terriglobia</taxon>
        <taxon>Terriglobales</taxon>
        <taxon>Acidobacteriaceae</taxon>
        <taxon>Granulicella</taxon>
    </lineage>
</organism>
<feature type="transmembrane region" description="Helical" evidence="1">
    <location>
        <begin position="101"/>
        <end position="121"/>
    </location>
</feature>
<evidence type="ECO:0008006" key="4">
    <source>
        <dbReference type="Google" id="ProtNLM"/>
    </source>
</evidence>
<sequence length="237" mass="25548">MPEPNSHPSQPETQSDRELRAAGELPVAMLLACTGGGLDAFVYLNHGHVFAAAMTGNGIFLGVAVLQHNWAQAGRHLVLLASFVVGVFSSKALAGTLKRHAIVIGLLGEIGMLFLASWLPGSFPDGVFVPMLAVVAAYQTASFRTADTYSYNSTFMSGNLRAAIEGLYDAFTPSHRETGLRQFRKLALIVASFLAGAIIGAILAPRLFNHTLWFFDVLLLVVLALVIRHSRDIRENS</sequence>
<gene>
    <name evidence="2" type="ordered locus">AciX8_0047</name>
</gene>